<keyword evidence="1" id="KW-0472">Membrane</keyword>
<reference evidence="2 3" key="1">
    <citation type="submission" date="2017-05" db="EMBL/GenBank/DDBJ databases">
        <title>Functional genome analysis of Paenibacillus pasadenensis strain R16: insights on endophytic life style and antifungal activity.</title>
        <authorList>
            <person name="Passera A."/>
            <person name="Marcolungo L."/>
            <person name="Casati P."/>
            <person name="Brasca M."/>
            <person name="Quaglino F."/>
            <person name="Delledonne M."/>
        </authorList>
    </citation>
    <scope>NUCLEOTIDE SEQUENCE [LARGE SCALE GENOMIC DNA]</scope>
    <source>
        <strain evidence="2 3">R16</strain>
    </source>
</reference>
<feature type="transmembrane region" description="Helical" evidence="1">
    <location>
        <begin position="100"/>
        <end position="121"/>
    </location>
</feature>
<dbReference type="AlphaFoldDB" id="A0A2N5N7U9"/>
<feature type="transmembrane region" description="Helical" evidence="1">
    <location>
        <begin position="142"/>
        <end position="168"/>
    </location>
</feature>
<keyword evidence="3" id="KW-1185">Reference proteome</keyword>
<keyword evidence="1" id="KW-0812">Transmembrane</keyword>
<dbReference type="Pfam" id="PF06182">
    <property type="entry name" value="ABC2_membrane_6"/>
    <property type="match status" value="1"/>
</dbReference>
<comment type="caution">
    <text evidence="2">The sequence shown here is derived from an EMBL/GenBank/DDBJ whole genome shotgun (WGS) entry which is preliminary data.</text>
</comment>
<evidence type="ECO:0000313" key="3">
    <source>
        <dbReference type="Proteomes" id="UP000234789"/>
    </source>
</evidence>
<keyword evidence="1" id="KW-1133">Transmembrane helix</keyword>
<dbReference type="PANTHER" id="PTHR36833:SF1">
    <property type="entry name" value="INTEGRAL MEMBRANE TRANSPORT PROTEIN"/>
    <property type="match status" value="1"/>
</dbReference>
<feature type="transmembrane region" description="Helical" evidence="1">
    <location>
        <begin position="59"/>
        <end position="80"/>
    </location>
</feature>
<dbReference type="Proteomes" id="UP000234789">
    <property type="component" value="Unassembled WGS sequence"/>
</dbReference>
<dbReference type="RefSeq" id="WP_244912807.1">
    <property type="nucleotide sequence ID" value="NZ_NFEZ01000004.1"/>
</dbReference>
<dbReference type="EMBL" id="NFEZ01000004">
    <property type="protein sequence ID" value="PLT46427.1"/>
    <property type="molecule type" value="Genomic_DNA"/>
</dbReference>
<gene>
    <name evidence="2" type="ORF">B8V81_4858</name>
</gene>
<evidence type="ECO:0000313" key="2">
    <source>
        <dbReference type="EMBL" id="PLT46427.1"/>
    </source>
</evidence>
<feature type="transmembrane region" description="Helical" evidence="1">
    <location>
        <begin position="180"/>
        <end position="205"/>
    </location>
</feature>
<evidence type="ECO:0000256" key="1">
    <source>
        <dbReference type="SAM" id="Phobius"/>
    </source>
</evidence>
<sequence length="298" mass="32548">MEADRKPAERSASAAAPTRAATMAASAAAADRRKGTFWRGTLPFLLTCWKLNLAGAMEFRLSFLMTAGTMFLNNVIWLLFWGIFFDRFPDVAGWELKDVMLLWAVSAGGFGWASVLLGNFTRIAYLTANGELDVYLTQPKPLLLNVLASRMSLTAIGDFLFGAAIYAYVGDHSWTGLASFLLALLMSGLFFLFFTLATGSLAFFFGNAEGIAFQLFNSFLAFTTYPADIFKGLGRLLLFTIVPAGFISYMPIGLLRGWDGSFMLAAAGMLLLLAALSLGLFYAGLRRYSSGNRMAMRS</sequence>
<organism evidence="2 3">
    <name type="scientific">Paenibacillus pasadenensis</name>
    <dbReference type="NCBI Taxonomy" id="217090"/>
    <lineage>
        <taxon>Bacteria</taxon>
        <taxon>Bacillati</taxon>
        <taxon>Bacillota</taxon>
        <taxon>Bacilli</taxon>
        <taxon>Bacillales</taxon>
        <taxon>Paenibacillaceae</taxon>
        <taxon>Paenibacillus</taxon>
    </lineage>
</organism>
<dbReference type="PANTHER" id="PTHR36833">
    <property type="entry name" value="SLR0610 PROTEIN-RELATED"/>
    <property type="match status" value="1"/>
</dbReference>
<feature type="transmembrane region" description="Helical" evidence="1">
    <location>
        <begin position="236"/>
        <end position="255"/>
    </location>
</feature>
<proteinExistence type="predicted"/>
<feature type="transmembrane region" description="Helical" evidence="1">
    <location>
        <begin position="261"/>
        <end position="285"/>
    </location>
</feature>
<protein>
    <submittedName>
        <fullName evidence="2">ABC-type multidrug transport system, permease component</fullName>
    </submittedName>
</protein>
<dbReference type="InterPro" id="IPR010390">
    <property type="entry name" value="ABC-2_transporter-like"/>
</dbReference>
<name>A0A2N5N7U9_9BACL</name>
<accession>A0A2N5N7U9</accession>